<sequence length="79" mass="9380">MIEHQQNGYLAKPFEVEDLAQGINWVLEDTERYNQLCIRARQKVEQEFTLELQAQKYLELYSDILSKSNRHPQKSIPQS</sequence>
<dbReference type="SUPFAM" id="SSF53756">
    <property type="entry name" value="UDP-Glycosyltransferase/glycogen phosphorylase"/>
    <property type="match status" value="1"/>
</dbReference>
<reference evidence="1 2" key="1">
    <citation type="submission" date="2019-01" db="EMBL/GenBank/DDBJ databases">
        <title>Coherence of Microcystis species and biogeography revealed through population genomics.</title>
        <authorList>
            <person name="Perez-Carrascal O.M."/>
            <person name="Terrat Y."/>
            <person name="Giani A."/>
            <person name="Fortin N."/>
            <person name="Tromas N."/>
            <person name="Shapiro B.J."/>
        </authorList>
    </citation>
    <scope>NUCLEOTIDE SEQUENCE [LARGE SCALE GENOMIC DNA]</scope>
    <source>
        <strain evidence="1">Ma_SC_T_19800800_S464</strain>
    </source>
</reference>
<gene>
    <name evidence="1" type="ORF">EWV81_03520</name>
</gene>
<organism evidence="1 2">
    <name type="scientific">Microcystis aeruginosa Ma_SC_T_19800800_S464</name>
    <dbReference type="NCBI Taxonomy" id="2486257"/>
    <lineage>
        <taxon>Bacteria</taxon>
        <taxon>Bacillati</taxon>
        <taxon>Cyanobacteriota</taxon>
        <taxon>Cyanophyceae</taxon>
        <taxon>Oscillatoriophycideae</taxon>
        <taxon>Chroococcales</taxon>
        <taxon>Microcystaceae</taxon>
        <taxon>Microcystis</taxon>
    </lineage>
</organism>
<evidence type="ECO:0008006" key="3">
    <source>
        <dbReference type="Google" id="ProtNLM"/>
    </source>
</evidence>
<protein>
    <recommendedName>
        <fullName evidence="3">Glycosyltransferase</fullName>
    </recommendedName>
</protein>
<dbReference type="EMBL" id="SFBL01000026">
    <property type="protein sequence ID" value="TRU29041.1"/>
    <property type="molecule type" value="Genomic_DNA"/>
</dbReference>
<name>A0A552E3Q3_MICAE</name>
<evidence type="ECO:0000313" key="1">
    <source>
        <dbReference type="EMBL" id="TRU29041.1"/>
    </source>
</evidence>
<dbReference type="Gene3D" id="3.40.50.2000">
    <property type="entry name" value="Glycogen Phosphorylase B"/>
    <property type="match status" value="2"/>
</dbReference>
<dbReference type="Proteomes" id="UP000319313">
    <property type="component" value="Unassembled WGS sequence"/>
</dbReference>
<accession>A0A552E3Q3</accession>
<evidence type="ECO:0000313" key="2">
    <source>
        <dbReference type="Proteomes" id="UP000319313"/>
    </source>
</evidence>
<proteinExistence type="predicted"/>
<dbReference type="AlphaFoldDB" id="A0A552E3Q3"/>
<comment type="caution">
    <text evidence="1">The sequence shown here is derived from an EMBL/GenBank/DDBJ whole genome shotgun (WGS) entry which is preliminary data.</text>
</comment>